<dbReference type="Gene3D" id="3.40.50.10420">
    <property type="entry name" value="NagB/RpiA/CoA transferase-like"/>
    <property type="match status" value="1"/>
</dbReference>
<dbReference type="InterPro" id="IPR037171">
    <property type="entry name" value="NagB/RpiA_transferase-like"/>
</dbReference>
<dbReference type="KEGG" id="ruv:EC9_44660"/>
<gene>
    <name evidence="2" type="primary">lutC</name>
    <name evidence="2" type="ORF">EC9_44660</name>
</gene>
<name>A0A517M5V9_9BACT</name>
<reference evidence="2 3" key="1">
    <citation type="submission" date="2019-02" db="EMBL/GenBank/DDBJ databases">
        <title>Deep-cultivation of Planctomycetes and their phenomic and genomic characterization uncovers novel biology.</title>
        <authorList>
            <person name="Wiegand S."/>
            <person name="Jogler M."/>
            <person name="Boedeker C."/>
            <person name="Pinto D."/>
            <person name="Vollmers J."/>
            <person name="Rivas-Marin E."/>
            <person name="Kohn T."/>
            <person name="Peeters S.H."/>
            <person name="Heuer A."/>
            <person name="Rast P."/>
            <person name="Oberbeckmann S."/>
            <person name="Bunk B."/>
            <person name="Jeske O."/>
            <person name="Meyerdierks A."/>
            <person name="Storesund J.E."/>
            <person name="Kallscheuer N."/>
            <person name="Luecker S."/>
            <person name="Lage O.M."/>
            <person name="Pohl T."/>
            <person name="Merkel B.J."/>
            <person name="Hornburger P."/>
            <person name="Mueller R.-W."/>
            <person name="Bruemmer F."/>
            <person name="Labrenz M."/>
            <person name="Spormann A.M."/>
            <person name="Op den Camp H."/>
            <person name="Overmann J."/>
            <person name="Amann R."/>
            <person name="Jetten M.S.M."/>
            <person name="Mascher T."/>
            <person name="Medema M.H."/>
            <person name="Devos D.P."/>
            <person name="Kaster A.-K."/>
            <person name="Ovreas L."/>
            <person name="Rohde M."/>
            <person name="Galperin M.Y."/>
            <person name="Jogler C."/>
        </authorList>
    </citation>
    <scope>NUCLEOTIDE SEQUENCE [LARGE SCALE GENOMIC DNA]</scope>
    <source>
        <strain evidence="2 3">EC9</strain>
    </source>
</reference>
<feature type="domain" description="LUD" evidence="1">
    <location>
        <begin position="105"/>
        <end position="206"/>
    </location>
</feature>
<evidence type="ECO:0000313" key="3">
    <source>
        <dbReference type="Proteomes" id="UP000319557"/>
    </source>
</evidence>
<dbReference type="Proteomes" id="UP000319557">
    <property type="component" value="Chromosome"/>
</dbReference>
<dbReference type="RefSeq" id="WP_145348103.1">
    <property type="nucleotide sequence ID" value="NZ_CP036261.1"/>
</dbReference>
<protein>
    <submittedName>
        <fullName evidence="2">Lactate utilization protein C</fullName>
    </submittedName>
</protein>
<dbReference type="Pfam" id="PF02589">
    <property type="entry name" value="LUD_dom"/>
    <property type="match status" value="1"/>
</dbReference>
<organism evidence="2 3">
    <name type="scientific">Rosistilla ulvae</name>
    <dbReference type="NCBI Taxonomy" id="1930277"/>
    <lineage>
        <taxon>Bacteria</taxon>
        <taxon>Pseudomonadati</taxon>
        <taxon>Planctomycetota</taxon>
        <taxon>Planctomycetia</taxon>
        <taxon>Pirellulales</taxon>
        <taxon>Pirellulaceae</taxon>
        <taxon>Rosistilla</taxon>
    </lineage>
</organism>
<proteinExistence type="predicted"/>
<dbReference type="InterPro" id="IPR024185">
    <property type="entry name" value="FTHF_cligase-like_sf"/>
</dbReference>
<dbReference type="AlphaFoldDB" id="A0A517M5V9"/>
<dbReference type="PANTHER" id="PTHR43682:SF1">
    <property type="entry name" value="LACTATE UTILIZATION PROTEIN C"/>
    <property type="match status" value="1"/>
</dbReference>
<sequence length="210" mass="23004">MGSRARDSRQAILDRLRSREVTPVELPAIFGDDSISQVAIGFDDPATQFAGTVEAVGGLCLQVGSMQEVLNKLEQDEVYRDAARRCSLVGDEIPGNVNLQEIEDPHELSSLDFLIARAEFGVAENGAMWITDRDIRHRASLFITQHLALVVSRQSILCNMHQAYERIGQPETPFGVFIAGPSKTADIEQSLVLGAHGCRTLTVFLVDEPA</sequence>
<dbReference type="OrthoDB" id="9794157at2"/>
<evidence type="ECO:0000259" key="1">
    <source>
        <dbReference type="Pfam" id="PF02589"/>
    </source>
</evidence>
<accession>A0A517M5V9</accession>
<dbReference type="PANTHER" id="PTHR43682">
    <property type="entry name" value="LACTATE UTILIZATION PROTEIN C"/>
    <property type="match status" value="1"/>
</dbReference>
<evidence type="ECO:0000313" key="2">
    <source>
        <dbReference type="EMBL" id="QDS90259.1"/>
    </source>
</evidence>
<dbReference type="EMBL" id="CP036261">
    <property type="protein sequence ID" value="QDS90259.1"/>
    <property type="molecule type" value="Genomic_DNA"/>
</dbReference>
<keyword evidence="3" id="KW-1185">Reference proteome</keyword>
<dbReference type="SUPFAM" id="SSF100950">
    <property type="entry name" value="NagB/RpiA/CoA transferase-like"/>
    <property type="match status" value="1"/>
</dbReference>
<dbReference type="InterPro" id="IPR003741">
    <property type="entry name" value="LUD_dom"/>
</dbReference>